<dbReference type="InterPro" id="IPR001701">
    <property type="entry name" value="Glyco_hydro_9"/>
</dbReference>
<keyword evidence="2" id="KW-0119">Carbohydrate metabolism</keyword>
<evidence type="ECO:0000256" key="1">
    <source>
        <dbReference type="ARBA" id="ARBA00007072"/>
    </source>
</evidence>
<accession>A0A0P7ZQF6</accession>
<dbReference type="InterPro" id="IPR014756">
    <property type="entry name" value="Ig_E-set"/>
</dbReference>
<evidence type="ECO:0000313" key="7">
    <source>
        <dbReference type="Proteomes" id="UP000050465"/>
    </source>
</evidence>
<keyword evidence="6" id="KW-0326">Glycosidase</keyword>
<comment type="similarity">
    <text evidence="1">Belongs to the glycosyl hydrolase 9 (cellulase E) family.</text>
</comment>
<organism evidence="6 7">
    <name type="scientific">Phormidesmis priestleyi Ana</name>
    <dbReference type="NCBI Taxonomy" id="1666911"/>
    <lineage>
        <taxon>Bacteria</taxon>
        <taxon>Bacillati</taxon>
        <taxon>Cyanobacteriota</taxon>
        <taxon>Cyanophyceae</taxon>
        <taxon>Leptolyngbyales</taxon>
        <taxon>Leptolyngbyaceae</taxon>
        <taxon>Phormidesmis</taxon>
    </lineage>
</organism>
<evidence type="ECO:0000259" key="4">
    <source>
        <dbReference type="Pfam" id="PF00759"/>
    </source>
</evidence>
<dbReference type="Gene3D" id="1.50.10.10">
    <property type="match status" value="1"/>
</dbReference>
<dbReference type="SUPFAM" id="SSF48208">
    <property type="entry name" value="Six-hairpin glycosidases"/>
    <property type="match status" value="1"/>
</dbReference>
<dbReference type="Gene3D" id="2.60.40.10">
    <property type="entry name" value="Immunoglobulins"/>
    <property type="match status" value="1"/>
</dbReference>
<reference evidence="6 7" key="1">
    <citation type="submission" date="2015-09" db="EMBL/GenBank/DDBJ databases">
        <title>Identification and resolution of microdiversity through metagenomic sequencing of parallel consortia.</title>
        <authorList>
            <person name="Nelson W.C."/>
            <person name="Romine M.F."/>
            <person name="Lindemann S.R."/>
        </authorList>
    </citation>
    <scope>NUCLEOTIDE SEQUENCE [LARGE SCALE GENOMIC DNA]</scope>
    <source>
        <strain evidence="6">Ana</strain>
    </source>
</reference>
<evidence type="ECO:0000256" key="2">
    <source>
        <dbReference type="ARBA" id="ARBA00023277"/>
    </source>
</evidence>
<sequence length="846" mass="94016">MPFSMGDMKIRTEITRLIAGSLMVGTMGGLFAVTGKFLAFGHRVNTQTILTISNQSDPADQAASRMPRIYSVSETIIAIEVPAPKVTLGSQRHYVAQPDDIVTVTTREAGESQSTAQTTAQATVERDGRLIGELVGANNQILYTYDQVEPERLHLAAADSPASYVISSDEDSRYANPVLPISVFRKTKPTAFAATRPGERYVWPVQHTLFLTLPTALTAGQTYRLKFPDLGLLETRFTYEPTVSQSEAVHVSQLGFRPDDPLKLGYLSTWMGNGNGLDYPDGLGFQLIDEQTNAPAYSGTARLIRPQNQIEDPRGNDYTLTEVHRLDFSDFDRVGRYRLCVDTVGCSFPFEISPEVWQRAFVTAARGFYHQRSGIEIGRPYTEFSRPRAFHPDDGVKVYQSEASLIEVGMGLGTKPTFAALTAAKTDQVVANAWGGYFDAGDWDRRIQHLAIPRGLLELNNLFPDYFKAIDLNIPESGNSLPDILDEALWSLDFFRRLQTKEGGIRGGIETAGYPKFGETSWQSVLPVMAYAPDVWSSYMYAGVAARAAYTLARYDSKLANIYQQSALKAMAYAEAHYPEYQAAGHTGELQHHVKDQRNLAALELYRLTGEARWHDMFLATTVFQDAQAEPYIYGQHEQRDAAFLYARLGSLEDGLEGDRAVNLRVQANARVSLLRYADRLVTLTQTTAFGWSKDHPESPLGWANGLGAPKSMNLLQAHVLTQDPKYLLAAVGSTQFAGGANPDNLVFTTGLGDRSPQHPLIIDQRFTGQSPPPGITVYGPADLSFYSDFWTIKELTKSMFPNPRQWPAVESYFDIYLYPLGAEFTVDYMIHPAYTWGYLAARSKQ</sequence>
<evidence type="ECO:0000259" key="5">
    <source>
        <dbReference type="Pfam" id="PF02927"/>
    </source>
</evidence>
<evidence type="ECO:0000256" key="3">
    <source>
        <dbReference type="ARBA" id="ARBA00023326"/>
    </source>
</evidence>
<dbReference type="InterPro" id="IPR013783">
    <property type="entry name" value="Ig-like_fold"/>
</dbReference>
<dbReference type="SUPFAM" id="SSF81296">
    <property type="entry name" value="E set domains"/>
    <property type="match status" value="1"/>
</dbReference>
<dbReference type="GO" id="GO:0000272">
    <property type="term" value="P:polysaccharide catabolic process"/>
    <property type="evidence" value="ECO:0007669"/>
    <property type="project" value="UniProtKB-KW"/>
</dbReference>
<protein>
    <submittedName>
        <fullName evidence="6">Endoglucanase</fullName>
        <ecNumber evidence="6">3.2.1.4</ecNumber>
    </submittedName>
</protein>
<feature type="domain" description="Glycoside hydrolase family 9" evidence="4">
    <location>
        <begin position="359"/>
        <end position="789"/>
    </location>
</feature>
<dbReference type="CDD" id="cd02850">
    <property type="entry name" value="E_set_Cellulase_N"/>
    <property type="match status" value="1"/>
</dbReference>
<proteinExistence type="inferred from homology"/>
<dbReference type="EMBL" id="LJZR01000002">
    <property type="protein sequence ID" value="KPQ37372.1"/>
    <property type="molecule type" value="Genomic_DNA"/>
</dbReference>
<keyword evidence="6" id="KW-0378">Hydrolase</keyword>
<feature type="domain" description="Cellulase Ig-like" evidence="5">
    <location>
        <begin position="245"/>
        <end position="344"/>
    </location>
</feature>
<dbReference type="PATRIC" id="fig|1666911.3.peg.1789"/>
<keyword evidence="3" id="KW-0624">Polysaccharide degradation</keyword>
<dbReference type="GO" id="GO:0008810">
    <property type="term" value="F:cellulase activity"/>
    <property type="evidence" value="ECO:0007669"/>
    <property type="project" value="UniProtKB-EC"/>
</dbReference>
<dbReference type="Proteomes" id="UP000050465">
    <property type="component" value="Unassembled WGS sequence"/>
</dbReference>
<dbReference type="Pfam" id="PF02927">
    <property type="entry name" value="CelD_N"/>
    <property type="match status" value="1"/>
</dbReference>
<dbReference type="EC" id="3.2.1.4" evidence="6"/>
<dbReference type="InterPro" id="IPR012341">
    <property type="entry name" value="6hp_glycosidase-like_sf"/>
</dbReference>
<evidence type="ECO:0000313" key="6">
    <source>
        <dbReference type="EMBL" id="KPQ37372.1"/>
    </source>
</evidence>
<dbReference type="InterPro" id="IPR004197">
    <property type="entry name" value="Cellulase_Ig-like"/>
</dbReference>
<dbReference type="Pfam" id="PF00759">
    <property type="entry name" value="Glyco_hydro_9"/>
    <property type="match status" value="1"/>
</dbReference>
<comment type="caution">
    <text evidence="6">The sequence shown here is derived from an EMBL/GenBank/DDBJ whole genome shotgun (WGS) entry which is preliminary data.</text>
</comment>
<dbReference type="AlphaFoldDB" id="A0A0P7ZQF6"/>
<dbReference type="InterPro" id="IPR008928">
    <property type="entry name" value="6-hairpin_glycosidase_sf"/>
</dbReference>
<name>A0A0P7ZQF6_9CYAN</name>
<gene>
    <name evidence="6" type="ORF">HLUCCA11_02735</name>
</gene>
<dbReference type="STRING" id="1666911.HLUCCA11_02735"/>